<dbReference type="Gene3D" id="3.90.1150.10">
    <property type="entry name" value="Aspartate Aminotransferase, domain 1"/>
    <property type="match status" value="1"/>
</dbReference>
<dbReference type="InterPro" id="IPR015424">
    <property type="entry name" value="PyrdxlP-dep_Trfase"/>
</dbReference>
<dbReference type="SUPFAM" id="SSF53383">
    <property type="entry name" value="PLP-dependent transferases"/>
    <property type="match status" value="1"/>
</dbReference>
<evidence type="ECO:0008006" key="7">
    <source>
        <dbReference type="Google" id="ProtNLM"/>
    </source>
</evidence>
<evidence type="ECO:0000256" key="2">
    <source>
        <dbReference type="ARBA" id="ARBA00022898"/>
    </source>
</evidence>
<dbReference type="GO" id="GO:0003962">
    <property type="term" value="F:cystathionine gamma-synthase activity"/>
    <property type="evidence" value="ECO:0007669"/>
    <property type="project" value="TreeGrafter"/>
</dbReference>
<evidence type="ECO:0000313" key="6">
    <source>
        <dbReference type="Proteomes" id="UP000594364"/>
    </source>
</evidence>
<protein>
    <recommendedName>
        <fullName evidence="7">Cystathionine gamma-synthase</fullName>
    </recommendedName>
</protein>
<evidence type="ECO:0000256" key="3">
    <source>
        <dbReference type="ARBA" id="ARBA00034478"/>
    </source>
</evidence>
<proteinExistence type="inferred from homology"/>
<gene>
    <name evidence="5" type="ORF">C2857_001276</name>
</gene>
<dbReference type="GO" id="GO:0019346">
    <property type="term" value="P:transsulfuration"/>
    <property type="evidence" value="ECO:0007669"/>
    <property type="project" value="InterPro"/>
</dbReference>
<keyword evidence="2" id="KW-0663">Pyridoxal phosphate</keyword>
<name>A0A7S9PWL2_EPIFF</name>
<dbReference type="InterPro" id="IPR000277">
    <property type="entry name" value="Cys/Met-Metab_PyrdxlP-dep_enz"/>
</dbReference>
<dbReference type="FunFam" id="3.90.1150.10:FF:000063">
    <property type="entry name" value="Probable cystathionine gamma-synthase"/>
    <property type="match status" value="1"/>
</dbReference>
<dbReference type="GO" id="GO:0030170">
    <property type="term" value="F:pyridoxal phosphate binding"/>
    <property type="evidence" value="ECO:0007669"/>
    <property type="project" value="InterPro"/>
</dbReference>
<dbReference type="InterPro" id="IPR015421">
    <property type="entry name" value="PyrdxlP-dep_Trfase_major"/>
</dbReference>
<organism evidence="5 6">
    <name type="scientific">Epichloe festucae (strain Fl1)</name>
    <dbReference type="NCBI Taxonomy" id="877507"/>
    <lineage>
        <taxon>Eukaryota</taxon>
        <taxon>Fungi</taxon>
        <taxon>Dikarya</taxon>
        <taxon>Ascomycota</taxon>
        <taxon>Pezizomycotina</taxon>
        <taxon>Sordariomycetes</taxon>
        <taxon>Hypocreomycetidae</taxon>
        <taxon>Hypocreales</taxon>
        <taxon>Clavicipitaceae</taxon>
        <taxon>Epichloe</taxon>
    </lineage>
</organism>
<comment type="pathway">
    <text evidence="3">Amino-acid biosynthesis; L-methionine biosynthesis via de novo pathway.</text>
</comment>
<dbReference type="Gene3D" id="3.40.640.10">
    <property type="entry name" value="Type I PLP-dependent aspartate aminotransferase-like (Major domain)"/>
    <property type="match status" value="1"/>
</dbReference>
<sequence>MTLDNVYPWSSGNTYGTVNSNPDLQTALCLWLAGLRHGGQERNAIISRHQQSVLARVTSEKSTSTKILPLIQAIMAIAFGEPIPVGEEHAICVSLPEWDDSIGFSCQDAELLGALKAGYPRFSLHQAVAKLEQNLVNWSTFSPGPPLAIVPGEAIKLFPSERMAKTCQQYLQRAAADENGGERCVRVTHVTMDGILEDISCTQSQGRHKHPEEHVYAVTYPDQLARHAWKFWLHTGYGVSSRFCAFWLKNATFPFSENVAKPNGLARKLPTTEAKEAFKAVREHIARLYSTQEVKATAGDVFLFQGGMAAITQTATSLSKIAVDRCERRNGYRVAVFGFLYTDTLKVLRDVLGFDTVHYGHASSEDLDALERELKTGRYIDALYTELPTNPLLTIVDLERLHVLAEKYDFILVVDDTIGTPVNLAVAPLCDVVCTSLTKMYSGAGNVMGGSVVVSPWSRHHDILCETLAAHHEDTYFPLDLLVMRANSAQFEHRVTTASRNAQCVAELLRRHRLVEEVLYPGGGPTQSLYDKVKRPDAGYGFLLSVRFYHPEAAVAFHDALETAKGPSFGTSFTLACPYTVLAHYAELEWAARFGVWEHLVRISVGIEQPEVLCAVFANALAAAENAAATRG</sequence>
<dbReference type="InterPro" id="IPR051750">
    <property type="entry name" value="Trans-sulfuration_enzymes"/>
</dbReference>
<comment type="cofactor">
    <cofactor evidence="1">
        <name>pyridoxal 5'-phosphate</name>
        <dbReference type="ChEBI" id="CHEBI:597326"/>
    </cofactor>
</comment>
<dbReference type="PANTHER" id="PTHR42699">
    <property type="match status" value="1"/>
</dbReference>
<dbReference type="AlphaFoldDB" id="A0A7S9PWL2"/>
<dbReference type="EMBL" id="CP031388">
    <property type="protein sequence ID" value="QPH04345.1"/>
    <property type="molecule type" value="Genomic_DNA"/>
</dbReference>
<reference evidence="5 6" key="1">
    <citation type="journal article" date="2018" name="PLoS Genet.">
        <title>Repeat elements organise 3D genome structure and mediate transcription in the filamentous fungus Epichloe festucae.</title>
        <authorList>
            <person name="Winter D.J."/>
            <person name="Ganley A.R.D."/>
            <person name="Young C.A."/>
            <person name="Liachko I."/>
            <person name="Schardl C.L."/>
            <person name="Dupont P.Y."/>
            <person name="Berry D."/>
            <person name="Ram A."/>
            <person name="Scott B."/>
            <person name="Cox M.P."/>
        </authorList>
    </citation>
    <scope>NUCLEOTIDE SEQUENCE [LARGE SCALE GENOMIC DNA]</scope>
    <source>
        <strain evidence="5 6">Fl1</strain>
    </source>
</reference>
<dbReference type="InterPro" id="IPR015422">
    <property type="entry name" value="PyrdxlP-dep_Trfase_small"/>
</dbReference>
<dbReference type="Pfam" id="PF01053">
    <property type="entry name" value="Cys_Met_Meta_PP"/>
    <property type="match status" value="1"/>
</dbReference>
<evidence type="ECO:0000256" key="4">
    <source>
        <dbReference type="ARBA" id="ARBA00061376"/>
    </source>
</evidence>
<comment type="similarity">
    <text evidence="4">Belongs to the trans-sulfuration enzymes family. MET7 subfamily.</text>
</comment>
<dbReference type="PANTHER" id="PTHR42699:SF1">
    <property type="entry name" value="CYSTATHIONINE GAMMA-SYNTHASE-RELATED"/>
    <property type="match status" value="1"/>
</dbReference>
<evidence type="ECO:0000256" key="1">
    <source>
        <dbReference type="ARBA" id="ARBA00001933"/>
    </source>
</evidence>
<dbReference type="OrthoDB" id="310895at2759"/>
<accession>A0A7S9PWL2</accession>
<evidence type="ECO:0000313" key="5">
    <source>
        <dbReference type="EMBL" id="QPH04345.1"/>
    </source>
</evidence>
<dbReference type="Proteomes" id="UP000594364">
    <property type="component" value="Chromosome 4"/>
</dbReference>
<keyword evidence="6" id="KW-1185">Reference proteome</keyword>